<dbReference type="GO" id="GO:0009061">
    <property type="term" value="P:anaerobic respiration"/>
    <property type="evidence" value="ECO:0007669"/>
    <property type="project" value="TreeGrafter"/>
</dbReference>
<dbReference type="InterPro" id="IPR005614">
    <property type="entry name" value="NrfD-like"/>
</dbReference>
<gene>
    <name evidence="8" type="ORF">ENW96_12435</name>
</gene>
<feature type="transmembrane region" description="Helical" evidence="7">
    <location>
        <begin position="202"/>
        <end position="225"/>
    </location>
</feature>
<feature type="transmembrane region" description="Helical" evidence="7">
    <location>
        <begin position="276"/>
        <end position="295"/>
    </location>
</feature>
<dbReference type="InterPro" id="IPR051817">
    <property type="entry name" value="FDH_cytochrome_b556_subunit"/>
</dbReference>
<feature type="transmembrane region" description="Helical" evidence="7">
    <location>
        <begin position="304"/>
        <end position="323"/>
    </location>
</feature>
<comment type="subcellular location">
    <subcellularLocation>
        <location evidence="1">Cell membrane</location>
        <topology evidence="1">Multi-pass membrane protein</topology>
    </subcellularLocation>
</comment>
<evidence type="ECO:0000313" key="8">
    <source>
        <dbReference type="EMBL" id="HGF35165.1"/>
    </source>
</evidence>
<proteinExistence type="inferred from homology"/>
<comment type="caution">
    <text evidence="8">The sequence shown here is derived from an EMBL/GenBank/DDBJ whole genome shotgun (WGS) entry which is preliminary data.</text>
</comment>
<evidence type="ECO:0000256" key="1">
    <source>
        <dbReference type="ARBA" id="ARBA00004651"/>
    </source>
</evidence>
<comment type="similarity">
    <text evidence="2">Belongs to the NrfD family.</text>
</comment>
<keyword evidence="4 7" id="KW-0812">Transmembrane</keyword>
<evidence type="ECO:0000256" key="4">
    <source>
        <dbReference type="ARBA" id="ARBA00022692"/>
    </source>
</evidence>
<organism evidence="8">
    <name type="scientific">Desulfobacca acetoxidans</name>
    <dbReference type="NCBI Taxonomy" id="60893"/>
    <lineage>
        <taxon>Bacteria</taxon>
        <taxon>Pseudomonadati</taxon>
        <taxon>Thermodesulfobacteriota</taxon>
        <taxon>Desulfobaccia</taxon>
        <taxon>Desulfobaccales</taxon>
        <taxon>Desulfobaccaceae</taxon>
        <taxon>Desulfobacca</taxon>
    </lineage>
</organism>
<sequence>MVQNATFGKIGKGRAILIGLTALGILVGIYRLFAGLGAATNLSDAYPWGLWVSFDILTGVALAGGGFTISAAIYVFNLKKFEPLLRPAKLSAFVGYLVFIIGLFFDLGQPWRIWHPMVMWNHHSVLFEVSWCVMLYTTVLAIDVFIWALERWRKDDWVNFFRTIYVFLIVAGIVLSTLHQSSLGALFLLLPEKMSKLWASPAIGPLFFVSSIIGGLSMVTLESILSAKAYGKKPEMEILSSLGKGLGLALVIYFAMKATDLYAREVSVWSLGWAHLLFYVEIFGCVALPALLLYFPEVRNSTTGLLWAAGLAAFGVMLNRFNVSLTSYGGYRDFWYFPSAIEIILTVGLIAQAILIFDFGLRYLPVYPELSPHEVKTG</sequence>
<dbReference type="PANTHER" id="PTHR30074:SF4">
    <property type="entry name" value="NI_FE-HYDROGENASE 2 B-TYPE CYTOCHROME SUBUNIT-RELATED"/>
    <property type="match status" value="1"/>
</dbReference>
<feature type="transmembrane region" description="Helical" evidence="7">
    <location>
        <begin position="125"/>
        <end position="148"/>
    </location>
</feature>
<evidence type="ECO:0000256" key="7">
    <source>
        <dbReference type="SAM" id="Phobius"/>
    </source>
</evidence>
<feature type="transmembrane region" description="Helical" evidence="7">
    <location>
        <begin position="335"/>
        <end position="357"/>
    </location>
</feature>
<dbReference type="Gene3D" id="1.20.1630.10">
    <property type="entry name" value="Formate dehydrogenase/DMSO reductase domain"/>
    <property type="match status" value="1"/>
</dbReference>
<reference evidence="8" key="1">
    <citation type="journal article" date="2020" name="mSystems">
        <title>Genome- and Community-Level Interaction Insights into Carbon Utilization and Element Cycling Functions of Hydrothermarchaeota in Hydrothermal Sediment.</title>
        <authorList>
            <person name="Zhou Z."/>
            <person name="Liu Y."/>
            <person name="Xu W."/>
            <person name="Pan J."/>
            <person name="Luo Z.H."/>
            <person name="Li M."/>
        </authorList>
    </citation>
    <scope>NUCLEOTIDE SEQUENCE [LARGE SCALE GENOMIC DNA]</scope>
    <source>
        <strain evidence="8">SpSt-897</strain>
    </source>
</reference>
<evidence type="ECO:0000256" key="6">
    <source>
        <dbReference type="ARBA" id="ARBA00023136"/>
    </source>
</evidence>
<feature type="transmembrane region" description="Helical" evidence="7">
    <location>
        <begin position="88"/>
        <end position="105"/>
    </location>
</feature>
<feature type="transmembrane region" description="Helical" evidence="7">
    <location>
        <begin position="56"/>
        <end position="76"/>
    </location>
</feature>
<dbReference type="AlphaFoldDB" id="A0A7C3Z3H7"/>
<keyword evidence="5 7" id="KW-1133">Transmembrane helix</keyword>
<dbReference type="EMBL" id="DTMF01000301">
    <property type="protein sequence ID" value="HGF35165.1"/>
    <property type="molecule type" value="Genomic_DNA"/>
</dbReference>
<feature type="transmembrane region" description="Helical" evidence="7">
    <location>
        <begin position="160"/>
        <end position="190"/>
    </location>
</feature>
<evidence type="ECO:0000256" key="3">
    <source>
        <dbReference type="ARBA" id="ARBA00022475"/>
    </source>
</evidence>
<dbReference type="Pfam" id="PF03916">
    <property type="entry name" value="NrfD"/>
    <property type="match status" value="1"/>
</dbReference>
<protein>
    <submittedName>
        <fullName evidence="8">Ni/Fe-hydrogenase cytochrome b subunit</fullName>
    </submittedName>
</protein>
<evidence type="ECO:0000256" key="5">
    <source>
        <dbReference type="ARBA" id="ARBA00022989"/>
    </source>
</evidence>
<evidence type="ECO:0000256" key="2">
    <source>
        <dbReference type="ARBA" id="ARBA00008929"/>
    </source>
</evidence>
<feature type="transmembrane region" description="Helical" evidence="7">
    <location>
        <begin position="237"/>
        <end position="256"/>
    </location>
</feature>
<dbReference type="GO" id="GO:0005886">
    <property type="term" value="C:plasma membrane"/>
    <property type="evidence" value="ECO:0007669"/>
    <property type="project" value="UniProtKB-SubCell"/>
</dbReference>
<accession>A0A7C3Z3H7</accession>
<name>A0A7C3Z3H7_9BACT</name>
<feature type="transmembrane region" description="Helical" evidence="7">
    <location>
        <begin position="15"/>
        <end position="36"/>
    </location>
</feature>
<dbReference type="PANTHER" id="PTHR30074">
    <property type="entry name" value="FORMATE DEHYDROGENASE, NITRATE-INDUCIBLE, CYTOCHROME B556 FDN SUBUNIT"/>
    <property type="match status" value="1"/>
</dbReference>
<keyword evidence="6 7" id="KW-0472">Membrane</keyword>
<keyword evidence="3" id="KW-1003">Cell membrane</keyword>